<evidence type="ECO:0000313" key="3">
    <source>
        <dbReference type="Proteomes" id="UP000192333"/>
    </source>
</evidence>
<dbReference type="InterPro" id="IPR024467">
    <property type="entry name" value="Xre/MbcA/ParS-like_toxin-bd"/>
</dbReference>
<proteinExistence type="predicted"/>
<organism evidence="2 3">
    <name type="scientific">Aquiflexum balticum DSM 16537</name>
    <dbReference type="NCBI Taxonomy" id="758820"/>
    <lineage>
        <taxon>Bacteria</taxon>
        <taxon>Pseudomonadati</taxon>
        <taxon>Bacteroidota</taxon>
        <taxon>Cytophagia</taxon>
        <taxon>Cytophagales</taxon>
        <taxon>Cyclobacteriaceae</taxon>
        <taxon>Aquiflexum</taxon>
    </lineage>
</organism>
<evidence type="ECO:0000259" key="1">
    <source>
        <dbReference type="Pfam" id="PF09722"/>
    </source>
</evidence>
<keyword evidence="3" id="KW-1185">Reference proteome</keyword>
<dbReference type="AlphaFoldDB" id="A0A1W2H6G5"/>
<dbReference type="Pfam" id="PF09722">
    <property type="entry name" value="Xre_MbcA_ParS_C"/>
    <property type="match status" value="1"/>
</dbReference>
<name>A0A1W2H6G5_9BACT</name>
<dbReference type="OrthoDB" id="5770459at2"/>
<dbReference type="EMBL" id="LT838813">
    <property type="protein sequence ID" value="SMD44513.1"/>
    <property type="molecule type" value="Genomic_DNA"/>
</dbReference>
<evidence type="ECO:0000313" key="2">
    <source>
        <dbReference type="EMBL" id="SMD44513.1"/>
    </source>
</evidence>
<sequence length="144" mass="16396">MKNYQDILDILGKDQFTFKVEEPLDFYVVADKGLAASVLQNFKASFSLGLSQIATILSSSEPTLYRRIKENKSLPKQEAIKLLEATDLFIYGEEVFGNREDFFKWTELPNTALGGLKPMEVIGYPEGISKVRDLLTRIEYNIYS</sequence>
<dbReference type="Proteomes" id="UP000192333">
    <property type="component" value="Chromosome I"/>
</dbReference>
<protein>
    <submittedName>
        <fullName evidence="2">Putative toxin-antitoxin system antitoxin component, TIGR02293 family</fullName>
    </submittedName>
</protein>
<reference evidence="3" key="1">
    <citation type="submission" date="2017-04" db="EMBL/GenBank/DDBJ databases">
        <authorList>
            <person name="Varghese N."/>
            <person name="Submissions S."/>
        </authorList>
    </citation>
    <scope>NUCLEOTIDE SEQUENCE [LARGE SCALE GENOMIC DNA]</scope>
    <source>
        <strain evidence="3">DSM 16537</strain>
    </source>
</reference>
<dbReference type="GO" id="GO:0003677">
    <property type="term" value="F:DNA binding"/>
    <property type="evidence" value="ECO:0007669"/>
    <property type="project" value="InterPro"/>
</dbReference>
<gene>
    <name evidence="2" type="ORF">SAMN00777080_3135</name>
</gene>
<feature type="domain" description="Antitoxin Xre/MbcA/ParS-like toxin-binding" evidence="1">
    <location>
        <begin position="93"/>
        <end position="140"/>
    </location>
</feature>
<dbReference type="RefSeq" id="WP_084123549.1">
    <property type="nucleotide sequence ID" value="NZ_LT838813.1"/>
</dbReference>
<dbReference type="STRING" id="758820.SAMN00777080_3135"/>
<accession>A0A1W2H6G5</accession>